<dbReference type="STRING" id="290338.CKO_00378"/>
<proteinExistence type="predicted"/>
<protein>
    <submittedName>
        <fullName evidence="1">Uncharacterized protein</fullName>
    </submittedName>
</protein>
<dbReference type="HOGENOM" id="CLU_3267686_0_0_6"/>
<sequence>MTLACIVSVGVNGTRHTRCYAQSVAGNCWPLTFRSSLNIMP</sequence>
<keyword evidence="2" id="KW-1185">Reference proteome</keyword>
<dbReference type="EMBL" id="CP000822">
    <property type="protein sequence ID" value="ABV11541.1"/>
    <property type="molecule type" value="Genomic_DNA"/>
</dbReference>
<evidence type="ECO:0000313" key="2">
    <source>
        <dbReference type="Proteomes" id="UP000008148"/>
    </source>
</evidence>
<evidence type="ECO:0000313" key="1">
    <source>
        <dbReference type="EMBL" id="ABV11541.1"/>
    </source>
</evidence>
<gene>
    <name evidence="1" type="ordered locus">CKO_00378</name>
</gene>
<dbReference type="Proteomes" id="UP000008148">
    <property type="component" value="Chromosome"/>
</dbReference>
<dbReference type="AlphaFoldDB" id="A8ADH8"/>
<reference evidence="1 2" key="1">
    <citation type="submission" date="2007-08" db="EMBL/GenBank/DDBJ databases">
        <authorList>
            <consortium name="The Citrobacter koseri Genome Sequencing Project"/>
            <person name="McClelland M."/>
            <person name="Sanderson E.K."/>
            <person name="Porwollik S."/>
            <person name="Spieth J."/>
            <person name="Clifton W.S."/>
            <person name="Latreille P."/>
            <person name="Courtney L."/>
            <person name="Wang C."/>
            <person name="Pepin K."/>
            <person name="Bhonagiri V."/>
            <person name="Nash W."/>
            <person name="Johnson M."/>
            <person name="Thiruvilangam P."/>
            <person name="Wilson R."/>
        </authorList>
    </citation>
    <scope>NUCLEOTIDE SEQUENCE [LARGE SCALE GENOMIC DNA]</scope>
    <source>
        <strain evidence="2">ATCC BAA-895 / CDC 4225-83 / SGSC4696</strain>
    </source>
</reference>
<organism evidence="1 2">
    <name type="scientific">Citrobacter koseri (strain ATCC BAA-895 / CDC 4225-83 / SGSC4696)</name>
    <dbReference type="NCBI Taxonomy" id="290338"/>
    <lineage>
        <taxon>Bacteria</taxon>
        <taxon>Pseudomonadati</taxon>
        <taxon>Pseudomonadota</taxon>
        <taxon>Gammaproteobacteria</taxon>
        <taxon>Enterobacterales</taxon>
        <taxon>Enterobacteriaceae</taxon>
        <taxon>Citrobacter</taxon>
    </lineage>
</organism>
<accession>A8ADH8</accession>
<name>A8ADH8_CITK8</name>
<dbReference type="KEGG" id="cko:CKO_00378"/>